<feature type="transmembrane region" description="Helical" evidence="8">
    <location>
        <begin position="156"/>
        <end position="179"/>
    </location>
</feature>
<evidence type="ECO:0000313" key="12">
    <source>
        <dbReference type="Proteomes" id="UP000003280"/>
    </source>
</evidence>
<keyword evidence="3 8" id="KW-0813">Transport</keyword>
<evidence type="ECO:0000256" key="2">
    <source>
        <dbReference type="ARBA" id="ARBA00007069"/>
    </source>
</evidence>
<dbReference type="GO" id="GO:0005315">
    <property type="term" value="F:phosphate transmembrane transporter activity"/>
    <property type="evidence" value="ECO:0007669"/>
    <property type="project" value="InterPro"/>
</dbReference>
<evidence type="ECO:0000259" key="10">
    <source>
        <dbReference type="PROSITE" id="PS50928"/>
    </source>
</evidence>
<organism evidence="11 12">
    <name type="scientific">Peptoniphilus duerdenii ATCC BAA-1640</name>
    <dbReference type="NCBI Taxonomy" id="862517"/>
    <lineage>
        <taxon>Bacteria</taxon>
        <taxon>Bacillati</taxon>
        <taxon>Bacillota</taxon>
        <taxon>Tissierellia</taxon>
        <taxon>Tissierellales</taxon>
        <taxon>Peptoniphilaceae</taxon>
        <taxon>Peptoniphilus</taxon>
    </lineage>
</organism>
<accession>E0NNY3</accession>
<sequence length="302" mass="33039">MIRERTRKISSQDTMFRGIVYGISFSTILITIFIGVFLMYKGQYTFTALGHSLKEFLFSSDFNPADSVGAKGTVGSVPFILGSFYTCGLALLFATPFAAISSIFITEVSPKLGEKFLRPTIEIFVAIPSIVYGWTGLVVLVPFIRNLFNLSYGNNIFTAAIVLSVMIFPTIASVMIDSLKGVPKAYKDASYALGTTRWQMIYKVLVPAGKSGMITGIILGLTRAMGEALAVSMVIGKTRNVPKSIFESASTLTSVIASNMGNTFDKTEYNSVLWSMSALLFIISILLIFLIHKVGDRNEQNK</sequence>
<dbReference type="Proteomes" id="UP000003280">
    <property type="component" value="Unassembled WGS sequence"/>
</dbReference>
<dbReference type="InterPro" id="IPR051124">
    <property type="entry name" value="Phosphate_Transport_Permease"/>
</dbReference>
<dbReference type="InterPro" id="IPR011864">
    <property type="entry name" value="Phosphate_PstC"/>
</dbReference>
<dbReference type="GO" id="GO:0006817">
    <property type="term" value="P:phosphate ion transport"/>
    <property type="evidence" value="ECO:0007669"/>
    <property type="project" value="UniProtKB-KW"/>
</dbReference>
<feature type="transmembrane region" description="Helical" evidence="8">
    <location>
        <begin position="20"/>
        <end position="40"/>
    </location>
</feature>
<dbReference type="NCBIfam" id="TIGR02138">
    <property type="entry name" value="phosphate_pstC"/>
    <property type="match status" value="1"/>
</dbReference>
<evidence type="ECO:0000256" key="7">
    <source>
        <dbReference type="ARBA" id="ARBA00023136"/>
    </source>
</evidence>
<dbReference type="eggNOG" id="COG0573">
    <property type="taxonomic scope" value="Bacteria"/>
</dbReference>
<proteinExistence type="inferred from homology"/>
<dbReference type="RefSeq" id="WP_008902647.1">
    <property type="nucleotide sequence ID" value="NZ_GL397071.1"/>
</dbReference>
<feature type="transmembrane region" description="Helical" evidence="8">
    <location>
        <begin position="79"/>
        <end position="100"/>
    </location>
</feature>
<dbReference type="HOGENOM" id="CLU_033621_1_0_9"/>
<keyword evidence="9" id="KW-0592">Phosphate transport</keyword>
<dbReference type="PANTHER" id="PTHR30425:SF2">
    <property type="entry name" value="ABC TRANSPORTER PERMEASE PROTEIN YQGH-RELATED"/>
    <property type="match status" value="1"/>
</dbReference>
<keyword evidence="6 8" id="KW-1133">Transmembrane helix</keyword>
<dbReference type="PROSITE" id="PS50928">
    <property type="entry name" value="ABC_TM1"/>
    <property type="match status" value="1"/>
</dbReference>
<feature type="domain" description="ABC transmembrane type-1" evidence="10">
    <location>
        <begin position="80"/>
        <end position="291"/>
    </location>
</feature>
<comment type="subcellular location">
    <subcellularLocation>
        <location evidence="1 8">Cell membrane</location>
        <topology evidence="1 8">Multi-pass membrane protein</topology>
    </subcellularLocation>
</comment>
<keyword evidence="12" id="KW-1185">Reference proteome</keyword>
<comment type="caution">
    <text evidence="11">The sequence shown here is derived from an EMBL/GenBank/DDBJ whole genome shotgun (WGS) entry which is preliminary data.</text>
</comment>
<evidence type="ECO:0000256" key="8">
    <source>
        <dbReference type="RuleBase" id="RU363032"/>
    </source>
</evidence>
<keyword evidence="4 9" id="KW-1003">Cell membrane</keyword>
<evidence type="ECO:0000256" key="3">
    <source>
        <dbReference type="ARBA" id="ARBA00022448"/>
    </source>
</evidence>
<name>E0NNY3_9FIRM</name>
<evidence type="ECO:0000256" key="1">
    <source>
        <dbReference type="ARBA" id="ARBA00004651"/>
    </source>
</evidence>
<dbReference type="OrthoDB" id="9785113at2"/>
<feature type="transmembrane region" description="Helical" evidence="8">
    <location>
        <begin position="272"/>
        <end position="292"/>
    </location>
</feature>
<dbReference type="EMBL" id="AEEH01000053">
    <property type="protein sequence ID" value="EFM24451.1"/>
    <property type="molecule type" value="Genomic_DNA"/>
</dbReference>
<dbReference type="STRING" id="862517.HMPREF9225_1872"/>
<dbReference type="SUPFAM" id="SSF161098">
    <property type="entry name" value="MetI-like"/>
    <property type="match status" value="1"/>
</dbReference>
<dbReference type="CDD" id="cd06261">
    <property type="entry name" value="TM_PBP2"/>
    <property type="match status" value="1"/>
</dbReference>
<evidence type="ECO:0000256" key="5">
    <source>
        <dbReference type="ARBA" id="ARBA00022692"/>
    </source>
</evidence>
<dbReference type="Pfam" id="PF00528">
    <property type="entry name" value="BPD_transp_1"/>
    <property type="match status" value="1"/>
</dbReference>
<dbReference type="AlphaFoldDB" id="E0NNY3"/>
<keyword evidence="5 8" id="KW-0812">Transmembrane</keyword>
<dbReference type="InterPro" id="IPR035906">
    <property type="entry name" value="MetI-like_sf"/>
</dbReference>
<feature type="transmembrane region" description="Helical" evidence="8">
    <location>
        <begin position="121"/>
        <end position="144"/>
    </location>
</feature>
<evidence type="ECO:0000256" key="9">
    <source>
        <dbReference type="RuleBase" id="RU363054"/>
    </source>
</evidence>
<dbReference type="Gene3D" id="1.10.3720.10">
    <property type="entry name" value="MetI-like"/>
    <property type="match status" value="1"/>
</dbReference>
<feature type="transmembrane region" description="Helical" evidence="8">
    <location>
        <begin position="200"/>
        <end position="221"/>
    </location>
</feature>
<gene>
    <name evidence="11" type="primary">pstC</name>
    <name evidence="11" type="ORF">HMPREF9225_1872</name>
</gene>
<keyword evidence="7 8" id="KW-0472">Membrane</keyword>
<dbReference type="InterPro" id="IPR000515">
    <property type="entry name" value="MetI-like"/>
</dbReference>
<comment type="similarity">
    <text evidence="2 9">Belongs to the binding-protein-dependent transport system permease family. CysTW subfamily.</text>
</comment>
<evidence type="ECO:0000256" key="6">
    <source>
        <dbReference type="ARBA" id="ARBA00022989"/>
    </source>
</evidence>
<reference evidence="11 12" key="1">
    <citation type="submission" date="2010-07" db="EMBL/GenBank/DDBJ databases">
        <authorList>
            <person name="Muzny D."/>
            <person name="Qin X."/>
            <person name="Deng J."/>
            <person name="Jiang H."/>
            <person name="Liu Y."/>
            <person name="Qu J."/>
            <person name="Song X.-Z."/>
            <person name="Zhang L."/>
            <person name="Thornton R."/>
            <person name="Coyle M."/>
            <person name="Francisco L."/>
            <person name="Jackson L."/>
            <person name="Javaid M."/>
            <person name="Korchina V."/>
            <person name="Kovar C."/>
            <person name="Mata R."/>
            <person name="Mathew T."/>
            <person name="Ngo R."/>
            <person name="Nguyen L."/>
            <person name="Nguyen N."/>
            <person name="Okwuonu G."/>
            <person name="Ongeri F."/>
            <person name="Pham C."/>
            <person name="Simmons D."/>
            <person name="Wilczek-Boney K."/>
            <person name="Hale W."/>
            <person name="Jakkamsetti A."/>
            <person name="Pham P."/>
            <person name="Ruth R."/>
            <person name="San Lucas F."/>
            <person name="Warren J."/>
            <person name="Zhang J."/>
            <person name="Zhao Z."/>
            <person name="Zhou C."/>
            <person name="Zhu D."/>
            <person name="Lee S."/>
            <person name="Bess C."/>
            <person name="Blankenburg K."/>
            <person name="Forbes L."/>
            <person name="Fu Q."/>
            <person name="Gubbala S."/>
            <person name="Hirani K."/>
            <person name="Jayaseelan J.C."/>
            <person name="Lara F."/>
            <person name="Munidasa M."/>
            <person name="Palculict T."/>
            <person name="Patil S."/>
            <person name="Pu L.-L."/>
            <person name="Saada N."/>
            <person name="Tang L."/>
            <person name="Weissenberger G."/>
            <person name="Zhu Y."/>
            <person name="Hemphill L."/>
            <person name="Shang Y."/>
            <person name="Youmans B."/>
            <person name="Ayvaz T."/>
            <person name="Ross M."/>
            <person name="Santibanez J."/>
            <person name="Aqrawi P."/>
            <person name="Gross S."/>
            <person name="Joshi V."/>
            <person name="Fowler G."/>
            <person name="Nazareth L."/>
            <person name="Reid J."/>
            <person name="Worley K."/>
            <person name="Petrosino J."/>
            <person name="Highlander S."/>
            <person name="Gibbs R."/>
        </authorList>
    </citation>
    <scope>NUCLEOTIDE SEQUENCE [LARGE SCALE GENOMIC DNA]</scope>
    <source>
        <strain evidence="11 12">ATCC BAA-1640</strain>
    </source>
</reference>
<dbReference type="GO" id="GO:0005886">
    <property type="term" value="C:plasma membrane"/>
    <property type="evidence" value="ECO:0007669"/>
    <property type="project" value="UniProtKB-SubCell"/>
</dbReference>
<evidence type="ECO:0000256" key="4">
    <source>
        <dbReference type="ARBA" id="ARBA00022475"/>
    </source>
</evidence>
<protein>
    <recommendedName>
        <fullName evidence="9">Phosphate transport system permease protein</fullName>
    </recommendedName>
</protein>
<evidence type="ECO:0000313" key="11">
    <source>
        <dbReference type="EMBL" id="EFM24451.1"/>
    </source>
</evidence>
<comment type="function">
    <text evidence="9">Part of the binding-protein-dependent transport system for phosphate; probably responsible for the translocation of the substrate across the membrane.</text>
</comment>
<dbReference type="PANTHER" id="PTHR30425">
    <property type="entry name" value="PHOSPHATE TRANSPORT SYSTEM PERMEASE PROTEIN PST"/>
    <property type="match status" value="1"/>
</dbReference>